<sequence>KKFVLVRISALFWSIWKCRNDIIFRDKKINDPMTLIKLTCNWIVDWSVLQRKPQNKGY</sequence>
<accession>A0A453C404</accession>
<name>A0A453C404_AEGTS</name>
<dbReference type="Proteomes" id="UP000015105">
    <property type="component" value="Chromosome 2D"/>
</dbReference>
<organism evidence="1 2">
    <name type="scientific">Aegilops tauschii subsp. strangulata</name>
    <name type="common">Goatgrass</name>
    <dbReference type="NCBI Taxonomy" id="200361"/>
    <lineage>
        <taxon>Eukaryota</taxon>
        <taxon>Viridiplantae</taxon>
        <taxon>Streptophyta</taxon>
        <taxon>Embryophyta</taxon>
        <taxon>Tracheophyta</taxon>
        <taxon>Spermatophyta</taxon>
        <taxon>Magnoliopsida</taxon>
        <taxon>Liliopsida</taxon>
        <taxon>Poales</taxon>
        <taxon>Poaceae</taxon>
        <taxon>BOP clade</taxon>
        <taxon>Pooideae</taxon>
        <taxon>Triticodae</taxon>
        <taxon>Triticeae</taxon>
        <taxon>Triticinae</taxon>
        <taxon>Aegilops</taxon>
    </lineage>
</organism>
<protein>
    <recommendedName>
        <fullName evidence="3">Reverse transcriptase zinc-binding domain-containing protein</fullName>
    </recommendedName>
</protein>
<dbReference type="AlphaFoldDB" id="A0A453C404"/>
<dbReference type="EnsemblPlants" id="AET2Gv20728800.2">
    <property type="protein sequence ID" value="AET2Gv20728800.2"/>
    <property type="gene ID" value="AET2Gv20728800"/>
</dbReference>
<reference evidence="1" key="5">
    <citation type="journal article" date="2021" name="G3 (Bethesda)">
        <title>Aegilops tauschii genome assembly Aet v5.0 features greater sequence contiguity and improved annotation.</title>
        <authorList>
            <person name="Wang L."/>
            <person name="Zhu T."/>
            <person name="Rodriguez J.C."/>
            <person name="Deal K.R."/>
            <person name="Dubcovsky J."/>
            <person name="McGuire P.E."/>
            <person name="Lux T."/>
            <person name="Spannagl M."/>
            <person name="Mayer K.F.X."/>
            <person name="Baldrich P."/>
            <person name="Meyers B.C."/>
            <person name="Huo N."/>
            <person name="Gu Y.Q."/>
            <person name="Zhou H."/>
            <person name="Devos K.M."/>
            <person name="Bennetzen J.L."/>
            <person name="Unver T."/>
            <person name="Budak H."/>
            <person name="Gulick P.J."/>
            <person name="Galiba G."/>
            <person name="Kalapos B."/>
            <person name="Nelson D.R."/>
            <person name="Li P."/>
            <person name="You F.M."/>
            <person name="Luo M.C."/>
            <person name="Dvorak J."/>
        </authorList>
    </citation>
    <scope>NUCLEOTIDE SEQUENCE [LARGE SCALE GENOMIC DNA]</scope>
    <source>
        <strain evidence="1">cv. AL8/78</strain>
    </source>
</reference>
<reference evidence="2" key="2">
    <citation type="journal article" date="2017" name="Nat. Plants">
        <title>The Aegilops tauschii genome reveals multiple impacts of transposons.</title>
        <authorList>
            <person name="Zhao G."/>
            <person name="Zou C."/>
            <person name="Li K."/>
            <person name="Wang K."/>
            <person name="Li T."/>
            <person name="Gao L."/>
            <person name="Zhang X."/>
            <person name="Wang H."/>
            <person name="Yang Z."/>
            <person name="Liu X."/>
            <person name="Jiang W."/>
            <person name="Mao L."/>
            <person name="Kong X."/>
            <person name="Jiao Y."/>
            <person name="Jia J."/>
        </authorList>
    </citation>
    <scope>NUCLEOTIDE SEQUENCE [LARGE SCALE GENOMIC DNA]</scope>
    <source>
        <strain evidence="2">cv. AL8/78</strain>
    </source>
</reference>
<evidence type="ECO:0008006" key="3">
    <source>
        <dbReference type="Google" id="ProtNLM"/>
    </source>
</evidence>
<dbReference type="Gramene" id="AET2Gv20728800.2">
    <property type="protein sequence ID" value="AET2Gv20728800.2"/>
    <property type="gene ID" value="AET2Gv20728800"/>
</dbReference>
<evidence type="ECO:0000313" key="2">
    <source>
        <dbReference type="Proteomes" id="UP000015105"/>
    </source>
</evidence>
<reference evidence="1" key="3">
    <citation type="journal article" date="2017" name="Nature">
        <title>Genome sequence of the progenitor of the wheat D genome Aegilops tauschii.</title>
        <authorList>
            <person name="Luo M.C."/>
            <person name="Gu Y.Q."/>
            <person name="Puiu D."/>
            <person name="Wang H."/>
            <person name="Twardziok S.O."/>
            <person name="Deal K.R."/>
            <person name="Huo N."/>
            <person name="Zhu T."/>
            <person name="Wang L."/>
            <person name="Wang Y."/>
            <person name="McGuire P.E."/>
            <person name="Liu S."/>
            <person name="Long H."/>
            <person name="Ramasamy R.K."/>
            <person name="Rodriguez J.C."/>
            <person name="Van S.L."/>
            <person name="Yuan L."/>
            <person name="Wang Z."/>
            <person name="Xia Z."/>
            <person name="Xiao L."/>
            <person name="Anderson O.D."/>
            <person name="Ouyang S."/>
            <person name="Liang Y."/>
            <person name="Zimin A.V."/>
            <person name="Pertea G."/>
            <person name="Qi P."/>
            <person name="Bennetzen J.L."/>
            <person name="Dai X."/>
            <person name="Dawson M.W."/>
            <person name="Muller H.G."/>
            <person name="Kugler K."/>
            <person name="Rivarola-Duarte L."/>
            <person name="Spannagl M."/>
            <person name="Mayer K.F.X."/>
            <person name="Lu F.H."/>
            <person name="Bevan M.W."/>
            <person name="Leroy P."/>
            <person name="Li P."/>
            <person name="You F.M."/>
            <person name="Sun Q."/>
            <person name="Liu Z."/>
            <person name="Lyons E."/>
            <person name="Wicker T."/>
            <person name="Salzberg S.L."/>
            <person name="Devos K.M."/>
            <person name="Dvorak J."/>
        </authorList>
    </citation>
    <scope>NUCLEOTIDE SEQUENCE [LARGE SCALE GENOMIC DNA]</scope>
    <source>
        <strain evidence="1">cv. AL8/78</strain>
    </source>
</reference>
<reference evidence="1" key="4">
    <citation type="submission" date="2019-03" db="UniProtKB">
        <authorList>
            <consortium name="EnsemblPlants"/>
        </authorList>
    </citation>
    <scope>IDENTIFICATION</scope>
</reference>
<evidence type="ECO:0000313" key="1">
    <source>
        <dbReference type="EnsemblPlants" id="AET2Gv20728800.2"/>
    </source>
</evidence>
<keyword evidence="2" id="KW-1185">Reference proteome</keyword>
<proteinExistence type="predicted"/>
<reference evidence="2" key="1">
    <citation type="journal article" date="2014" name="Science">
        <title>Ancient hybridizations among the ancestral genomes of bread wheat.</title>
        <authorList>
            <consortium name="International Wheat Genome Sequencing Consortium,"/>
            <person name="Marcussen T."/>
            <person name="Sandve S.R."/>
            <person name="Heier L."/>
            <person name="Spannagl M."/>
            <person name="Pfeifer M."/>
            <person name="Jakobsen K.S."/>
            <person name="Wulff B.B."/>
            <person name="Steuernagel B."/>
            <person name="Mayer K.F."/>
            <person name="Olsen O.A."/>
        </authorList>
    </citation>
    <scope>NUCLEOTIDE SEQUENCE [LARGE SCALE GENOMIC DNA]</scope>
    <source>
        <strain evidence="2">cv. AL8/78</strain>
    </source>
</reference>